<dbReference type="InterPro" id="IPR014710">
    <property type="entry name" value="RmlC-like_jellyroll"/>
</dbReference>
<dbReference type="CDD" id="cd00438">
    <property type="entry name" value="cupin_RmlC"/>
    <property type="match status" value="1"/>
</dbReference>
<dbReference type="InterPro" id="IPR011051">
    <property type="entry name" value="RmlC_Cupin_sf"/>
</dbReference>
<gene>
    <name evidence="8" type="ORF">DES45_11116</name>
</gene>
<reference evidence="8 9" key="1">
    <citation type="submission" date="2018-07" db="EMBL/GenBank/DDBJ databases">
        <title>Genomic Encyclopedia of Type Strains, Phase IV (KMG-IV): sequencing the most valuable type-strain genomes for metagenomic binning, comparative biology and taxonomic classification.</title>
        <authorList>
            <person name="Goeker M."/>
        </authorList>
    </citation>
    <scope>NUCLEOTIDE SEQUENCE [LARGE SCALE GENOMIC DNA]</scope>
    <source>
        <strain evidence="8 9">DSM 14364</strain>
    </source>
</reference>
<evidence type="ECO:0000256" key="2">
    <source>
        <dbReference type="ARBA" id="ARBA00001997"/>
    </source>
</evidence>
<keyword evidence="9" id="KW-1185">Reference proteome</keyword>
<proteinExistence type="inferred from homology"/>
<keyword evidence="7" id="KW-0413">Isomerase</keyword>
<evidence type="ECO:0000256" key="6">
    <source>
        <dbReference type="PIRSR" id="PIRSR600888-3"/>
    </source>
</evidence>
<dbReference type="EC" id="5.1.3.13" evidence="3 7"/>
<dbReference type="Gene3D" id="2.60.120.10">
    <property type="entry name" value="Jelly Rolls"/>
    <property type="match status" value="1"/>
</dbReference>
<comment type="pathway">
    <text evidence="7">Carbohydrate biosynthesis; dTDP-L-rhamnose biosynthesis.</text>
</comment>
<dbReference type="OrthoDB" id="9800680at2"/>
<feature type="active site" description="Proton acceptor" evidence="5">
    <location>
        <position position="62"/>
    </location>
</feature>
<dbReference type="Pfam" id="PF00908">
    <property type="entry name" value="dTDP_sugar_isom"/>
    <property type="match status" value="1"/>
</dbReference>
<feature type="site" description="Participates in a stacking interaction with the thymidine ring of dTDP-4-oxo-6-deoxyglucose" evidence="6">
    <location>
        <position position="138"/>
    </location>
</feature>
<dbReference type="PANTHER" id="PTHR21047">
    <property type="entry name" value="DTDP-6-DEOXY-D-GLUCOSE-3,5 EPIMERASE"/>
    <property type="match status" value="1"/>
</dbReference>
<dbReference type="GO" id="GO:0000271">
    <property type="term" value="P:polysaccharide biosynthetic process"/>
    <property type="evidence" value="ECO:0007669"/>
    <property type="project" value="TreeGrafter"/>
</dbReference>
<sequence length="180" mass="20174">MRIESLSIPGLFLVHPDRHQDARGFFARTYCRETFLRHGLADCSLQCSVSHNVSRGTLRGMHFQSSPHTEAKLVRCSRGRAFDVAVDVRPDSTTFGRWFGIEISVENGVAIYIPRGFAHGFVALEDETDLFYQMAEPFVPAAAAGFRWDDPDVGIEWPTSPAVISERDASLPLLRNLQHV</sequence>
<evidence type="ECO:0000256" key="4">
    <source>
        <dbReference type="ARBA" id="ARBA00019595"/>
    </source>
</evidence>
<dbReference type="GO" id="GO:0019305">
    <property type="term" value="P:dTDP-rhamnose biosynthetic process"/>
    <property type="evidence" value="ECO:0007669"/>
    <property type="project" value="UniProtKB-UniRule"/>
</dbReference>
<feature type="active site" description="Proton donor" evidence="5">
    <location>
        <position position="132"/>
    </location>
</feature>
<dbReference type="EMBL" id="QQBB01000011">
    <property type="protein sequence ID" value="RDI54840.1"/>
    <property type="molecule type" value="Genomic_DNA"/>
</dbReference>
<comment type="function">
    <text evidence="2 7">Catalyzes the epimerization of the C3' and C5'positions of dTDP-6-deoxy-D-xylo-4-hexulose, forming dTDP-6-deoxy-L-lyxo-4-hexulose.</text>
</comment>
<name>A0A370HHP3_9HYPH</name>
<comment type="caution">
    <text evidence="8">The sequence shown here is derived from an EMBL/GenBank/DDBJ whole genome shotgun (WGS) entry which is preliminary data.</text>
</comment>
<evidence type="ECO:0000313" key="9">
    <source>
        <dbReference type="Proteomes" id="UP000254925"/>
    </source>
</evidence>
<organism evidence="8 9">
    <name type="scientific">Microvirga subterranea</name>
    <dbReference type="NCBI Taxonomy" id="186651"/>
    <lineage>
        <taxon>Bacteria</taxon>
        <taxon>Pseudomonadati</taxon>
        <taxon>Pseudomonadota</taxon>
        <taxon>Alphaproteobacteria</taxon>
        <taxon>Hyphomicrobiales</taxon>
        <taxon>Methylobacteriaceae</taxon>
        <taxon>Microvirga</taxon>
    </lineage>
</organism>
<evidence type="ECO:0000256" key="1">
    <source>
        <dbReference type="ARBA" id="ARBA00001298"/>
    </source>
</evidence>
<dbReference type="SUPFAM" id="SSF51182">
    <property type="entry name" value="RmlC-like cupins"/>
    <property type="match status" value="1"/>
</dbReference>
<comment type="catalytic activity">
    <reaction evidence="1 7">
        <text>dTDP-4-dehydro-6-deoxy-alpha-D-glucose = dTDP-4-dehydro-beta-L-rhamnose</text>
        <dbReference type="Rhea" id="RHEA:16969"/>
        <dbReference type="ChEBI" id="CHEBI:57649"/>
        <dbReference type="ChEBI" id="CHEBI:62830"/>
        <dbReference type="EC" id="5.1.3.13"/>
    </reaction>
</comment>
<evidence type="ECO:0000256" key="3">
    <source>
        <dbReference type="ARBA" id="ARBA00012098"/>
    </source>
</evidence>
<dbReference type="GO" id="GO:0005829">
    <property type="term" value="C:cytosol"/>
    <property type="evidence" value="ECO:0007669"/>
    <property type="project" value="TreeGrafter"/>
</dbReference>
<dbReference type="RefSeq" id="WP_114772310.1">
    <property type="nucleotide sequence ID" value="NZ_QQBB01000011.1"/>
</dbReference>
<dbReference type="UniPathway" id="UPA00124"/>
<dbReference type="PANTHER" id="PTHR21047:SF2">
    <property type="entry name" value="THYMIDINE DIPHOSPHO-4-KETO-RHAMNOSE 3,5-EPIMERASE"/>
    <property type="match status" value="1"/>
</dbReference>
<evidence type="ECO:0000313" key="8">
    <source>
        <dbReference type="EMBL" id="RDI54840.1"/>
    </source>
</evidence>
<comment type="subunit">
    <text evidence="7">Homodimer.</text>
</comment>
<dbReference type="GO" id="GO:0008830">
    <property type="term" value="F:dTDP-4-dehydrorhamnose 3,5-epimerase activity"/>
    <property type="evidence" value="ECO:0007669"/>
    <property type="project" value="UniProtKB-UniRule"/>
</dbReference>
<accession>A0A370HHP3</accession>
<evidence type="ECO:0000256" key="5">
    <source>
        <dbReference type="PIRSR" id="PIRSR600888-1"/>
    </source>
</evidence>
<protein>
    <recommendedName>
        <fullName evidence="4 7">dTDP-4-dehydrorhamnose 3,5-epimerase</fullName>
        <ecNumber evidence="3 7">5.1.3.13</ecNumber>
    </recommendedName>
    <alternativeName>
        <fullName evidence="7">Thymidine diphospho-4-keto-rhamnose 3,5-epimerase</fullName>
    </alternativeName>
</protein>
<dbReference type="NCBIfam" id="TIGR01221">
    <property type="entry name" value="rmlC"/>
    <property type="match status" value="1"/>
</dbReference>
<comment type="similarity">
    <text evidence="7">Belongs to the dTDP-4-dehydrorhamnose 3,5-epimerase family.</text>
</comment>
<evidence type="ECO:0000256" key="7">
    <source>
        <dbReference type="RuleBase" id="RU364069"/>
    </source>
</evidence>
<dbReference type="AlphaFoldDB" id="A0A370HHP3"/>
<dbReference type="Proteomes" id="UP000254925">
    <property type="component" value="Unassembled WGS sequence"/>
</dbReference>
<dbReference type="InterPro" id="IPR000888">
    <property type="entry name" value="RmlC-like"/>
</dbReference>